<dbReference type="EMBL" id="FQVE01000002">
    <property type="protein sequence ID" value="SHF07001.1"/>
    <property type="molecule type" value="Genomic_DNA"/>
</dbReference>
<gene>
    <name evidence="2" type="ORF">SAMN02787073_1328</name>
</gene>
<reference evidence="3" key="1">
    <citation type="submission" date="2016-11" db="EMBL/GenBank/DDBJ databases">
        <authorList>
            <person name="Varghese N."/>
            <person name="Submissions S."/>
        </authorList>
    </citation>
    <scope>NUCLEOTIDE SEQUENCE [LARGE SCALE GENOMIC DNA]</scope>
    <source>
        <strain evidence="3">YR203</strain>
    </source>
</reference>
<sequence>MKKRNILFTFIFVCFSSYVFSQQFENYNFFVRDSDRIMISTISFKDKTTELPVYKKDSITKLSYPLNEDVRESITKTGSASLNRTEKQKLIALLRTPKSGHALPNQYDIQLDFYKEDKMVQTVTISSETKNLVVSKKECKPYADKDGQEIDPCFFQGTVSDELKKYVVALLKKKKLWNKDQHFLEDL</sequence>
<dbReference type="Proteomes" id="UP000184108">
    <property type="component" value="Unassembled WGS sequence"/>
</dbReference>
<feature type="signal peptide" evidence="1">
    <location>
        <begin position="1"/>
        <end position="21"/>
    </location>
</feature>
<protein>
    <submittedName>
        <fullName evidence="2">Uncharacterized protein</fullName>
    </submittedName>
</protein>
<evidence type="ECO:0000313" key="2">
    <source>
        <dbReference type="EMBL" id="SHF07001.1"/>
    </source>
</evidence>
<accession>A0A1M4YMN3</accession>
<name>A0A1M4YMN3_9FLAO</name>
<organism evidence="2 3">
    <name type="scientific">Chryseobacterium vrystaatense</name>
    <dbReference type="NCBI Taxonomy" id="307480"/>
    <lineage>
        <taxon>Bacteria</taxon>
        <taxon>Pseudomonadati</taxon>
        <taxon>Bacteroidota</taxon>
        <taxon>Flavobacteriia</taxon>
        <taxon>Flavobacteriales</taxon>
        <taxon>Weeksellaceae</taxon>
        <taxon>Chryseobacterium group</taxon>
        <taxon>Chryseobacterium</taxon>
    </lineage>
</organism>
<evidence type="ECO:0000313" key="3">
    <source>
        <dbReference type="Proteomes" id="UP000184108"/>
    </source>
</evidence>
<feature type="chain" id="PRO_5012499771" evidence="1">
    <location>
        <begin position="22"/>
        <end position="187"/>
    </location>
</feature>
<proteinExistence type="predicted"/>
<keyword evidence="1" id="KW-0732">Signal</keyword>
<dbReference type="AlphaFoldDB" id="A0A1M4YMN3"/>
<evidence type="ECO:0000256" key="1">
    <source>
        <dbReference type="SAM" id="SignalP"/>
    </source>
</evidence>